<dbReference type="InterPro" id="IPR024455">
    <property type="entry name" value="Phage_capsid"/>
</dbReference>
<reference evidence="3" key="1">
    <citation type="journal article" date="2014" name="Int. J. Syst. Evol. Microbiol.">
        <title>Complete genome sequence of Corynebacterium casei LMG S-19264T (=DSM 44701T), isolated from a smear-ripened cheese.</title>
        <authorList>
            <consortium name="US DOE Joint Genome Institute (JGI-PGF)"/>
            <person name="Walter F."/>
            <person name="Albersmeier A."/>
            <person name="Kalinowski J."/>
            <person name="Ruckert C."/>
        </authorList>
    </citation>
    <scope>NUCLEOTIDE SEQUENCE</scope>
    <source>
        <strain evidence="3">CGMCC 1.12426</strain>
    </source>
</reference>
<dbReference type="Proteomes" id="UP000605148">
    <property type="component" value="Unassembled WGS sequence"/>
</dbReference>
<dbReference type="Gene3D" id="3.30.2320.10">
    <property type="entry name" value="hypothetical protein PF0899 domain"/>
    <property type="match status" value="1"/>
</dbReference>
<dbReference type="EMBL" id="BMFA01000018">
    <property type="protein sequence ID" value="GGB62995.1"/>
    <property type="molecule type" value="Genomic_DNA"/>
</dbReference>
<feature type="domain" description="Phage capsid-like C-terminal" evidence="2">
    <location>
        <begin position="98"/>
        <end position="395"/>
    </location>
</feature>
<evidence type="ECO:0000313" key="3">
    <source>
        <dbReference type="EMBL" id="GGB62995.1"/>
    </source>
</evidence>
<protein>
    <submittedName>
        <fullName evidence="3">Phage capsid protein</fullName>
    </submittedName>
</protein>
<accession>A0A916TNI6</accession>
<organism evidence="3 4">
    <name type="scientific">Roseibium aquae</name>
    <dbReference type="NCBI Taxonomy" id="1323746"/>
    <lineage>
        <taxon>Bacteria</taxon>
        <taxon>Pseudomonadati</taxon>
        <taxon>Pseudomonadota</taxon>
        <taxon>Alphaproteobacteria</taxon>
        <taxon>Hyphomicrobiales</taxon>
        <taxon>Stappiaceae</taxon>
        <taxon>Roseibium</taxon>
    </lineage>
</organism>
<gene>
    <name evidence="3" type="ORF">GCM10011316_38610</name>
</gene>
<evidence type="ECO:0000313" key="4">
    <source>
        <dbReference type="Proteomes" id="UP000605148"/>
    </source>
</evidence>
<keyword evidence="4" id="KW-1185">Reference proteome</keyword>
<reference evidence="3" key="2">
    <citation type="submission" date="2020-09" db="EMBL/GenBank/DDBJ databases">
        <authorList>
            <person name="Sun Q."/>
            <person name="Zhou Y."/>
        </authorList>
    </citation>
    <scope>NUCLEOTIDE SEQUENCE</scope>
    <source>
        <strain evidence="3">CGMCC 1.12426</strain>
    </source>
</reference>
<dbReference type="Gene3D" id="3.30.2400.10">
    <property type="entry name" value="Major capsid protein gp5"/>
    <property type="match status" value="1"/>
</dbReference>
<dbReference type="RefSeq" id="WP_188656289.1">
    <property type="nucleotide sequence ID" value="NZ_BMFA01000018.1"/>
</dbReference>
<evidence type="ECO:0000256" key="1">
    <source>
        <dbReference type="ARBA" id="ARBA00004328"/>
    </source>
</evidence>
<comment type="subcellular location">
    <subcellularLocation>
        <location evidence="1">Virion</location>
    </subcellularLocation>
</comment>
<dbReference type="AlphaFoldDB" id="A0A916TNI6"/>
<evidence type="ECO:0000259" key="2">
    <source>
        <dbReference type="Pfam" id="PF05065"/>
    </source>
</evidence>
<comment type="caution">
    <text evidence="3">The sequence shown here is derived from an EMBL/GenBank/DDBJ whole genome shotgun (WGS) entry which is preliminary data.</text>
</comment>
<dbReference type="NCBIfam" id="TIGR01554">
    <property type="entry name" value="major_cap_HK97"/>
    <property type="match status" value="1"/>
</dbReference>
<name>A0A916TNI6_9HYPH</name>
<sequence length="399" mass="43221">MEMRELKDAIAAHHKSAQMLAQEVKSARDGQRALDSRIDRLETLAGRSDLGGYRPGGESLEDREAKQAFGAYLRNPHSPKVKAELEAKAVSGATDAGGGYAIPEVISTDIRARLRDVSVMRQICRVETASTSDFKILVDVAGSSSGWAGEGDTRSATNTPQLHEVAPTFGTNYALITASEEIVNDAMFDIQSWLVRRTVEELALTEGEAFLIGNGTKKPTGLLTAPIVSAGDFDSPARPEGSFKYLPTGFADSFGGDQTASPPGNPGDVLVQAVYDLRAPYRQNARWLMNSATAGVIRKFKDAEGRYLWSESMLAGQPPLLLGYPVAIDEAMPDIGTNTHPVAFGDFERAYTIVDLQGLRITLDDNVTTPGQLRWYIRRRVGGQVTDTHALRFIKCAAS</sequence>
<dbReference type="SUPFAM" id="SSF56563">
    <property type="entry name" value="Major capsid protein gp5"/>
    <property type="match status" value="1"/>
</dbReference>
<dbReference type="Pfam" id="PF05065">
    <property type="entry name" value="Phage_capsid"/>
    <property type="match status" value="1"/>
</dbReference>
<dbReference type="InterPro" id="IPR054612">
    <property type="entry name" value="Phage_capsid-like_C"/>
</dbReference>
<proteinExistence type="predicted"/>